<feature type="compositionally biased region" description="Low complexity" evidence="1">
    <location>
        <begin position="46"/>
        <end position="56"/>
    </location>
</feature>
<dbReference type="STRING" id="33114.A0A2G2X9W9"/>
<organism evidence="2 3">
    <name type="scientific">Capsicum baccatum</name>
    <name type="common">Peruvian pepper</name>
    <dbReference type="NCBI Taxonomy" id="33114"/>
    <lineage>
        <taxon>Eukaryota</taxon>
        <taxon>Viridiplantae</taxon>
        <taxon>Streptophyta</taxon>
        <taxon>Embryophyta</taxon>
        <taxon>Tracheophyta</taxon>
        <taxon>Spermatophyta</taxon>
        <taxon>Magnoliopsida</taxon>
        <taxon>eudicotyledons</taxon>
        <taxon>Gunneridae</taxon>
        <taxon>Pentapetalae</taxon>
        <taxon>asterids</taxon>
        <taxon>lamiids</taxon>
        <taxon>Solanales</taxon>
        <taxon>Solanaceae</taxon>
        <taxon>Solanoideae</taxon>
        <taxon>Capsiceae</taxon>
        <taxon>Capsicum</taxon>
    </lineage>
</organism>
<evidence type="ECO:0000256" key="1">
    <source>
        <dbReference type="SAM" id="MobiDB-lite"/>
    </source>
</evidence>
<dbReference type="AlphaFoldDB" id="A0A2G2X9W9"/>
<dbReference type="InterPro" id="IPR017853">
    <property type="entry name" value="GH"/>
</dbReference>
<feature type="region of interest" description="Disordered" evidence="1">
    <location>
        <begin position="1"/>
        <end position="56"/>
    </location>
</feature>
<dbReference type="SUPFAM" id="SSF51445">
    <property type="entry name" value="(Trans)glycosidases"/>
    <property type="match status" value="1"/>
</dbReference>
<proteinExistence type="predicted"/>
<evidence type="ECO:0000313" key="2">
    <source>
        <dbReference type="EMBL" id="PHT54285.1"/>
    </source>
</evidence>
<dbReference type="Gene3D" id="3.20.20.80">
    <property type="entry name" value="Glycosidases"/>
    <property type="match status" value="1"/>
</dbReference>
<sequence>MPSSKGNRGRNNRRSKWSNTNRKATRRSVDPSSNNTSVIFSARSNPTSTTSGTPSSCGRLSTYPACDLEIVILNLRFNPGKEIVEMLSRRALEGFIIMLIHLGLRFPADMTGLNPARNIFAYIYQTFLLKFLIPRKMRLPTGIILMTLFMASHVNSFVGITWGRQQSQLLVPSMVIDMLLQNKIPAVRFMSSASDIIQIFAATNISISIRITNRTVNRLNKKTLVYEWLEAKIKEPINKGVKIVELTVGTEPFSNALYVPKYDVVDSISMMRDVLDEMDLGHVTTTIGHGVDVFNISKAPPNQACAMT</sequence>
<reference evidence="3" key="2">
    <citation type="journal article" date="2017" name="J. Anim. Genet.">
        <title>Multiple reference genome sequences of hot pepper reveal the massive evolution of plant disease resistance genes by retroduplication.</title>
        <authorList>
            <person name="Kim S."/>
            <person name="Park J."/>
            <person name="Yeom S.-I."/>
            <person name="Kim Y.-M."/>
            <person name="Seo E."/>
            <person name="Kim K.-T."/>
            <person name="Kim M.-S."/>
            <person name="Lee J.M."/>
            <person name="Cheong K."/>
            <person name="Shin H.-S."/>
            <person name="Kim S.-B."/>
            <person name="Han K."/>
            <person name="Lee J."/>
            <person name="Park M."/>
            <person name="Lee H.-A."/>
            <person name="Lee H.-Y."/>
            <person name="Lee Y."/>
            <person name="Oh S."/>
            <person name="Lee J.H."/>
            <person name="Choi E."/>
            <person name="Choi E."/>
            <person name="Lee S.E."/>
            <person name="Jeon J."/>
            <person name="Kim H."/>
            <person name="Choi G."/>
            <person name="Song H."/>
            <person name="Lee J."/>
            <person name="Lee S.-C."/>
            <person name="Kwon J.-K."/>
            <person name="Lee H.-Y."/>
            <person name="Koo N."/>
            <person name="Hong Y."/>
            <person name="Kim R.W."/>
            <person name="Kang W.-H."/>
            <person name="Huh J.H."/>
            <person name="Kang B.-C."/>
            <person name="Yang T.-J."/>
            <person name="Lee Y.-H."/>
            <person name="Bennetzen J.L."/>
            <person name="Choi D."/>
        </authorList>
    </citation>
    <scope>NUCLEOTIDE SEQUENCE [LARGE SCALE GENOMIC DNA]</scope>
    <source>
        <strain evidence="3">cv. PBC81</strain>
    </source>
</reference>
<dbReference type="Proteomes" id="UP000224567">
    <property type="component" value="Unassembled WGS sequence"/>
</dbReference>
<dbReference type="GO" id="GO:0005975">
    <property type="term" value="P:carbohydrate metabolic process"/>
    <property type="evidence" value="ECO:0007669"/>
    <property type="project" value="InterPro"/>
</dbReference>
<comment type="caution">
    <text evidence="2">The sequence shown here is derived from an EMBL/GenBank/DDBJ whole genome shotgun (WGS) entry which is preliminary data.</text>
</comment>
<evidence type="ECO:0000313" key="3">
    <source>
        <dbReference type="Proteomes" id="UP000224567"/>
    </source>
</evidence>
<name>A0A2G2X9W9_CAPBA</name>
<reference evidence="2 3" key="1">
    <citation type="journal article" date="2017" name="Genome Biol.">
        <title>New reference genome sequences of hot pepper reveal the massive evolution of plant disease-resistance genes by retroduplication.</title>
        <authorList>
            <person name="Kim S."/>
            <person name="Park J."/>
            <person name="Yeom S.I."/>
            <person name="Kim Y.M."/>
            <person name="Seo E."/>
            <person name="Kim K.T."/>
            <person name="Kim M.S."/>
            <person name="Lee J.M."/>
            <person name="Cheong K."/>
            <person name="Shin H.S."/>
            <person name="Kim S.B."/>
            <person name="Han K."/>
            <person name="Lee J."/>
            <person name="Park M."/>
            <person name="Lee H.A."/>
            <person name="Lee H.Y."/>
            <person name="Lee Y."/>
            <person name="Oh S."/>
            <person name="Lee J.H."/>
            <person name="Choi E."/>
            <person name="Choi E."/>
            <person name="Lee S.E."/>
            <person name="Jeon J."/>
            <person name="Kim H."/>
            <person name="Choi G."/>
            <person name="Song H."/>
            <person name="Lee J."/>
            <person name="Lee S.C."/>
            <person name="Kwon J.K."/>
            <person name="Lee H.Y."/>
            <person name="Koo N."/>
            <person name="Hong Y."/>
            <person name="Kim R.W."/>
            <person name="Kang W.H."/>
            <person name="Huh J.H."/>
            <person name="Kang B.C."/>
            <person name="Yang T.J."/>
            <person name="Lee Y.H."/>
            <person name="Bennetzen J.L."/>
            <person name="Choi D."/>
        </authorList>
    </citation>
    <scope>NUCLEOTIDE SEQUENCE [LARGE SCALE GENOMIC DNA]</scope>
    <source>
        <strain evidence="3">cv. PBC81</strain>
    </source>
</reference>
<dbReference type="GO" id="GO:0004553">
    <property type="term" value="F:hydrolase activity, hydrolyzing O-glycosyl compounds"/>
    <property type="evidence" value="ECO:0007669"/>
    <property type="project" value="InterPro"/>
</dbReference>
<feature type="compositionally biased region" description="Polar residues" evidence="1">
    <location>
        <begin position="30"/>
        <end position="45"/>
    </location>
</feature>
<dbReference type="EMBL" id="MLFT02000003">
    <property type="protein sequence ID" value="PHT54285.1"/>
    <property type="molecule type" value="Genomic_DNA"/>
</dbReference>
<keyword evidence="3" id="KW-1185">Reference proteome</keyword>
<feature type="compositionally biased region" description="Basic residues" evidence="1">
    <location>
        <begin position="7"/>
        <end position="16"/>
    </location>
</feature>
<gene>
    <name evidence="2" type="ORF">CQW23_08747</name>
</gene>
<accession>A0A2G2X9W9</accession>
<dbReference type="PANTHER" id="PTHR32227">
    <property type="entry name" value="GLUCAN ENDO-1,3-BETA-GLUCOSIDASE BG1-RELATED-RELATED"/>
    <property type="match status" value="1"/>
</dbReference>
<protein>
    <submittedName>
        <fullName evidence="2">Uncharacterized protein</fullName>
    </submittedName>
</protein>
<dbReference type="InterPro" id="IPR044965">
    <property type="entry name" value="Glyco_hydro_17_plant"/>
</dbReference>